<feature type="binding site" evidence="4">
    <location>
        <position position="298"/>
    </location>
    <ligand>
        <name>FAD</name>
        <dbReference type="ChEBI" id="CHEBI:57692"/>
    </ligand>
</feature>
<evidence type="ECO:0000256" key="2">
    <source>
        <dbReference type="ARBA" id="ARBA00022630"/>
    </source>
</evidence>
<dbReference type="InterPro" id="IPR016156">
    <property type="entry name" value="FAD/NAD-linked_Rdtase_dimer_sf"/>
</dbReference>
<dbReference type="InterPro" id="IPR001100">
    <property type="entry name" value="Pyr_nuc-diS_OxRdtase"/>
</dbReference>
<feature type="binding site" evidence="4">
    <location>
        <begin position="134"/>
        <end position="136"/>
    </location>
    <ligand>
        <name>FAD</name>
        <dbReference type="ChEBI" id="CHEBI:57692"/>
    </ligand>
</feature>
<name>A0A2N5ZDF9_MUIH1</name>
<dbReference type="GO" id="GO:0003955">
    <property type="term" value="F:NAD(P)H dehydrogenase (quinone) activity"/>
    <property type="evidence" value="ECO:0007669"/>
    <property type="project" value="TreeGrafter"/>
</dbReference>
<dbReference type="InterPro" id="IPR023753">
    <property type="entry name" value="FAD/NAD-binding_dom"/>
</dbReference>
<feature type="domain" description="Pyridine nucleotide-disulphide oxidoreductase dimerisation" evidence="6">
    <location>
        <begin position="335"/>
        <end position="439"/>
    </location>
</feature>
<evidence type="ECO:0000256" key="5">
    <source>
        <dbReference type="PIRSR" id="PIRSR000350-4"/>
    </source>
</evidence>
<protein>
    <submittedName>
        <fullName evidence="8">Pyridine nucleotide-disulfide oxidoreductase</fullName>
    </submittedName>
</protein>
<feature type="binding site" evidence="4">
    <location>
        <position position="258"/>
    </location>
    <ligand>
        <name>NAD(+)</name>
        <dbReference type="ChEBI" id="CHEBI:57540"/>
    </ligand>
</feature>
<comment type="caution">
    <text evidence="8">The sequence shown here is derived from an EMBL/GenBank/DDBJ whole genome shotgun (WGS) entry which is preliminary data.</text>
</comment>
<feature type="disulfide bond" description="Redox-active" evidence="5">
    <location>
        <begin position="42"/>
        <end position="47"/>
    </location>
</feature>
<keyword evidence="2" id="KW-0285">Flavoprotein</keyword>
<dbReference type="PANTHER" id="PTHR43014:SF2">
    <property type="entry name" value="MERCURIC REDUCTASE"/>
    <property type="match status" value="1"/>
</dbReference>
<feature type="domain" description="FAD/NAD(P)-binding" evidence="7">
    <location>
        <begin position="5"/>
        <end position="313"/>
    </location>
</feature>
<keyword evidence="4" id="KW-0547">Nucleotide-binding</keyword>
<dbReference type="InterPro" id="IPR004099">
    <property type="entry name" value="Pyr_nucl-diS_OxRdtase_dimer"/>
</dbReference>
<evidence type="ECO:0000259" key="6">
    <source>
        <dbReference type="Pfam" id="PF02852"/>
    </source>
</evidence>
<dbReference type="PRINTS" id="PR00411">
    <property type="entry name" value="PNDRDTASEI"/>
</dbReference>
<comment type="similarity">
    <text evidence="1">Belongs to the class-I pyridine nucleotide-disulfide oxidoreductase family.</text>
</comment>
<proteinExistence type="inferred from homology"/>
<keyword evidence="4" id="KW-0520">NAD</keyword>
<evidence type="ECO:0000256" key="1">
    <source>
        <dbReference type="ARBA" id="ARBA00007532"/>
    </source>
</evidence>
<dbReference type="InterPro" id="IPR036188">
    <property type="entry name" value="FAD/NAD-bd_sf"/>
</dbReference>
<evidence type="ECO:0000313" key="9">
    <source>
        <dbReference type="Proteomes" id="UP000234857"/>
    </source>
</evidence>
<evidence type="ECO:0000259" key="7">
    <source>
        <dbReference type="Pfam" id="PF07992"/>
    </source>
</evidence>
<dbReference type="Gene3D" id="3.50.50.60">
    <property type="entry name" value="FAD/NAD(P)-binding domain"/>
    <property type="match status" value="2"/>
</dbReference>
<evidence type="ECO:0000256" key="4">
    <source>
        <dbReference type="PIRSR" id="PIRSR000350-3"/>
    </source>
</evidence>
<accession>A0A2N5ZDF9</accession>
<dbReference type="Proteomes" id="UP000234857">
    <property type="component" value="Unassembled WGS sequence"/>
</dbReference>
<dbReference type="SUPFAM" id="SSF55424">
    <property type="entry name" value="FAD/NAD-linked reductases, dimerisation (C-terminal) domain"/>
    <property type="match status" value="1"/>
</dbReference>
<dbReference type="Pfam" id="PF02852">
    <property type="entry name" value="Pyr_redox_dim"/>
    <property type="match status" value="1"/>
</dbReference>
<feature type="binding site" evidence="4">
    <location>
        <position position="51"/>
    </location>
    <ligand>
        <name>FAD</name>
        <dbReference type="ChEBI" id="CHEBI:57692"/>
    </ligand>
</feature>
<dbReference type="AlphaFoldDB" id="A0A2N5ZDF9"/>
<comment type="cofactor">
    <cofactor evidence="4">
        <name>FAD</name>
        <dbReference type="ChEBI" id="CHEBI:57692"/>
    </cofactor>
    <text evidence="4">Binds 1 FAD per subunit.</text>
</comment>
<organism evidence="8 9">
    <name type="scientific">Muiribacterium halophilum</name>
    <dbReference type="NCBI Taxonomy" id="2053465"/>
    <lineage>
        <taxon>Bacteria</taxon>
        <taxon>Candidatus Muiribacteriota</taxon>
        <taxon>Candidatus Muiribacteriia</taxon>
        <taxon>Candidatus Muiribacteriales</taxon>
        <taxon>Candidatus Muiribacteriaceae</taxon>
        <taxon>Candidatus Muiribacterium</taxon>
    </lineage>
</organism>
<dbReference type="PRINTS" id="PR00368">
    <property type="entry name" value="FADPNR"/>
</dbReference>
<feature type="binding site" evidence="4">
    <location>
        <begin position="171"/>
        <end position="178"/>
    </location>
    <ligand>
        <name>NAD(+)</name>
        <dbReference type="ChEBI" id="CHEBI:57540"/>
    </ligand>
</feature>
<dbReference type="PIRSF" id="PIRSF000350">
    <property type="entry name" value="Mercury_reductase_MerA"/>
    <property type="match status" value="1"/>
</dbReference>
<dbReference type="PANTHER" id="PTHR43014">
    <property type="entry name" value="MERCURIC REDUCTASE"/>
    <property type="match status" value="1"/>
</dbReference>
<dbReference type="Gene3D" id="3.30.390.30">
    <property type="match status" value="1"/>
</dbReference>
<sequence>MRYDYDAAVIGLGPAGMAVSIMGSEMGLKIAAIEKNKIGGECMNIGCIPSKALLRYSKRFYSSSKFLNSDSSSPENCTIFDDMQKHIDFIRDKKTLNMFDKTDLYLGENATFKDRHTLIVGDKTISANKIFICTGSAPFVPPIKGIEDIDILTNENIFSIDRLPKSMIILGGGAIGCEMAQAFSRLGTTITIAHMDPNLLYGKNKNSKNIMEDELIAEGIRVINSVKATEIKKENNVIRLYLDNNEILEGERILIAAGRKFDFDKLQLDNAQVKYEKTGIIVDPFLRTTAKNIYAPGDCNGHFLLSHAAMHQGMMALINSMTPSLFKKDFRKFIVPWTVFTEPAVSLAGMSEYELKEKKIKYEVISMKYADYGAAIAEEIPVGSVDIYTNTFGRIFGARIIGEGSGEMINEIALCIQKNIRMYNLLFLQHSFPTMSFLIKRAAEQWAMNRMNSSLIKKMAKWAFRRFY</sequence>
<reference evidence="8 9" key="1">
    <citation type="submission" date="2017-11" db="EMBL/GenBank/DDBJ databases">
        <title>Genome-resolved metagenomics identifies genetic mobility, metabolic interactions, and unexpected diversity in perchlorate-reducing communities.</title>
        <authorList>
            <person name="Barnum T.P."/>
            <person name="Figueroa I.A."/>
            <person name="Carlstrom C.I."/>
            <person name="Lucas L.N."/>
            <person name="Engelbrektson A.L."/>
            <person name="Coates J.D."/>
        </authorList>
    </citation>
    <scope>NUCLEOTIDE SEQUENCE [LARGE SCALE GENOMIC DNA]</scope>
    <source>
        <strain evidence="8">BM706</strain>
    </source>
</reference>
<gene>
    <name evidence="8" type="ORF">C0601_09525</name>
</gene>
<keyword evidence="3 4" id="KW-0274">FAD</keyword>
<dbReference type="Pfam" id="PF07992">
    <property type="entry name" value="Pyr_redox_2"/>
    <property type="match status" value="1"/>
</dbReference>
<dbReference type="SUPFAM" id="SSF51905">
    <property type="entry name" value="FAD/NAD(P)-binding domain"/>
    <property type="match status" value="1"/>
</dbReference>
<evidence type="ECO:0000313" key="8">
    <source>
        <dbReference type="EMBL" id="PLX16706.1"/>
    </source>
</evidence>
<dbReference type="GO" id="GO:0050660">
    <property type="term" value="F:flavin adenine dinucleotide binding"/>
    <property type="evidence" value="ECO:0007669"/>
    <property type="project" value="TreeGrafter"/>
</dbReference>
<evidence type="ECO:0000256" key="3">
    <source>
        <dbReference type="ARBA" id="ARBA00022827"/>
    </source>
</evidence>
<dbReference type="EMBL" id="PKTG01000107">
    <property type="protein sequence ID" value="PLX16706.1"/>
    <property type="molecule type" value="Genomic_DNA"/>
</dbReference>